<protein>
    <submittedName>
        <fullName evidence="2">VWA domain-containing protein</fullName>
    </submittedName>
</protein>
<dbReference type="PANTHER" id="PTHR39338:SF6">
    <property type="entry name" value="BLL5662 PROTEIN"/>
    <property type="match status" value="1"/>
</dbReference>
<reference evidence="2" key="1">
    <citation type="submission" date="2020-12" db="EMBL/GenBank/DDBJ databases">
        <title>Bacterial taxonomy.</title>
        <authorList>
            <person name="Pan X."/>
        </authorList>
    </citation>
    <scope>NUCLEOTIDE SEQUENCE</scope>
    <source>
        <strain evidence="2">B2012</strain>
    </source>
</reference>
<evidence type="ECO:0000256" key="1">
    <source>
        <dbReference type="SAM" id="MobiDB-lite"/>
    </source>
</evidence>
<dbReference type="Proteomes" id="UP000609531">
    <property type="component" value="Unassembled WGS sequence"/>
</dbReference>
<dbReference type="Gene3D" id="3.40.50.410">
    <property type="entry name" value="von Willebrand factor, type A domain"/>
    <property type="match status" value="1"/>
</dbReference>
<feature type="region of interest" description="Disordered" evidence="1">
    <location>
        <begin position="80"/>
        <end position="111"/>
    </location>
</feature>
<comment type="caution">
    <text evidence="2">The sequence shown here is derived from an EMBL/GenBank/DDBJ whole genome shotgun (WGS) entry which is preliminary data.</text>
</comment>
<dbReference type="PIRSF" id="PIRSF010256">
    <property type="entry name" value="CoxE_vWa"/>
    <property type="match status" value="1"/>
</dbReference>
<dbReference type="PANTHER" id="PTHR39338">
    <property type="entry name" value="BLL5662 PROTEIN-RELATED"/>
    <property type="match status" value="1"/>
</dbReference>
<proteinExistence type="predicted"/>
<feature type="compositionally biased region" description="Acidic residues" evidence="1">
    <location>
        <begin position="85"/>
        <end position="109"/>
    </location>
</feature>
<evidence type="ECO:0000313" key="2">
    <source>
        <dbReference type="EMBL" id="MBJ3775174.1"/>
    </source>
</evidence>
<dbReference type="RefSeq" id="WP_198881055.1">
    <property type="nucleotide sequence ID" value="NZ_JAEKJA010000003.1"/>
</dbReference>
<accession>A0A934IEK9</accession>
<keyword evidence="3" id="KW-1185">Reference proteome</keyword>
<sequence length="366" mass="39459">MAELPRAVAPLVSFAPRLRAAGIAVAPEQTASFVAAVGLLGPRQMGDIHRAALATFAVRPEDRARFDALFRAHFLGQTVAAPASAEDDEETVVSEPEGEDAPIEPEEETLSGGEASVLEALGVRGFAAMDEGEALRRFRRAAPAALPRRRSRRLVARRRGARPDMRRALREAVARDGEVVRLPRLARRTRQRRILLLVDISGSMKGETDRALRFAHTLVHAAERVEVFTVGTRLTRVTRALGRRHPQAALAAAAAAVSDWDGGTRLGDALAAFLVIPRYAGFARSAYVVILSDGLERGDPAALVGAMERLSRLAWSVLWLSPLATGARFEPQTEALRAVAPFLDRIGDASSPAAVTHEILTFARAS</sequence>
<dbReference type="EMBL" id="JAEKJA010000003">
    <property type="protein sequence ID" value="MBJ3775174.1"/>
    <property type="molecule type" value="Genomic_DNA"/>
</dbReference>
<dbReference type="InterPro" id="IPR008912">
    <property type="entry name" value="Uncharacterised_CoxE"/>
</dbReference>
<gene>
    <name evidence="2" type="ORF">JCR33_05710</name>
</gene>
<dbReference type="InterPro" id="IPR011195">
    <property type="entry name" value="UCP010256"/>
</dbReference>
<evidence type="ECO:0000313" key="3">
    <source>
        <dbReference type="Proteomes" id="UP000609531"/>
    </source>
</evidence>
<dbReference type="AlphaFoldDB" id="A0A934IEK9"/>
<dbReference type="SUPFAM" id="SSF53300">
    <property type="entry name" value="vWA-like"/>
    <property type="match status" value="1"/>
</dbReference>
<organism evidence="2 3">
    <name type="scientific">Acuticoccus mangrovi</name>
    <dbReference type="NCBI Taxonomy" id="2796142"/>
    <lineage>
        <taxon>Bacteria</taxon>
        <taxon>Pseudomonadati</taxon>
        <taxon>Pseudomonadota</taxon>
        <taxon>Alphaproteobacteria</taxon>
        <taxon>Hyphomicrobiales</taxon>
        <taxon>Amorphaceae</taxon>
        <taxon>Acuticoccus</taxon>
    </lineage>
</organism>
<name>A0A934IEK9_9HYPH</name>
<dbReference type="CDD" id="cd00198">
    <property type="entry name" value="vWFA"/>
    <property type="match status" value="1"/>
</dbReference>
<dbReference type="Pfam" id="PF05762">
    <property type="entry name" value="VWA_CoxE"/>
    <property type="match status" value="1"/>
</dbReference>
<dbReference type="InterPro" id="IPR036465">
    <property type="entry name" value="vWFA_dom_sf"/>
</dbReference>